<dbReference type="EMBL" id="JBBKAI010000001">
    <property type="protein sequence ID" value="MEJ8654941.1"/>
    <property type="molecule type" value="Genomic_DNA"/>
</dbReference>
<evidence type="ECO:0000313" key="1">
    <source>
        <dbReference type="EMBL" id="MEJ8654941.1"/>
    </source>
</evidence>
<organism evidence="1 2">
    <name type="scientific">Streptomyces pratisoli</name>
    <dbReference type="NCBI Taxonomy" id="3139917"/>
    <lineage>
        <taxon>Bacteria</taxon>
        <taxon>Bacillati</taxon>
        <taxon>Actinomycetota</taxon>
        <taxon>Actinomycetes</taxon>
        <taxon>Kitasatosporales</taxon>
        <taxon>Streptomycetaceae</taxon>
        <taxon>Streptomyces</taxon>
    </lineage>
</organism>
<protein>
    <submittedName>
        <fullName evidence="1">Uncharacterized protein</fullName>
    </submittedName>
</protein>
<keyword evidence="2" id="KW-1185">Reference proteome</keyword>
<sequence>MPVQPQLIRPDDASIAAAMTHTLTALAGVFHALGGGEHTLNLVVERADGTFVTGRADLSVGTAPLRLAVLSEDEFDTLRMLLVFALEGSTVRNAVLIATTAAEPNPRACGWNVRSGWLHPMDTDALQEAVTPCPGVPAVRRDAYRAPVLAQFPNANEEAPRG</sequence>
<comment type="caution">
    <text evidence="1">The sequence shown here is derived from an EMBL/GenBank/DDBJ whole genome shotgun (WGS) entry which is preliminary data.</text>
</comment>
<reference evidence="1" key="1">
    <citation type="submission" date="2024-03" db="EMBL/GenBank/DDBJ databases">
        <title>Novel Streptomyces species of biotechnological and ecological value are a feature of Machair soil.</title>
        <authorList>
            <person name="Prole J.R."/>
            <person name="Goodfellow M."/>
            <person name="Allenby N."/>
            <person name="Ward A.C."/>
        </authorList>
    </citation>
    <scope>NUCLEOTIDE SEQUENCE</scope>
    <source>
        <strain evidence="1">MS1.AVA.4</strain>
    </source>
</reference>
<name>A0ACC6Q9B6_9ACTN</name>
<evidence type="ECO:0000313" key="2">
    <source>
        <dbReference type="Proteomes" id="UP001375539"/>
    </source>
</evidence>
<proteinExistence type="predicted"/>
<gene>
    <name evidence="1" type="ORF">WKI58_00040</name>
</gene>
<accession>A0ACC6Q9B6</accession>
<dbReference type="Proteomes" id="UP001375539">
    <property type="component" value="Unassembled WGS sequence"/>
</dbReference>